<dbReference type="InterPro" id="IPR020094">
    <property type="entry name" value="TruA/RsuA/RluB/E/F_N"/>
</dbReference>
<dbReference type="InterPro" id="IPR000748">
    <property type="entry name" value="PsdUridine_synth_RsuA/RluB/E/F"/>
</dbReference>
<dbReference type="Gene3D" id="3.30.70.1560">
    <property type="entry name" value="Alpha-L RNA-binding motif"/>
    <property type="match status" value="1"/>
</dbReference>
<dbReference type="EMBL" id="AAXW01000032">
    <property type="protein sequence ID" value="EAZ89995.1"/>
    <property type="molecule type" value="Genomic_DNA"/>
</dbReference>
<dbReference type="PANTHER" id="PTHR47683">
    <property type="entry name" value="PSEUDOURIDINE SYNTHASE FAMILY PROTEIN-RELATED"/>
    <property type="match status" value="1"/>
</dbReference>
<dbReference type="InterPro" id="IPR018496">
    <property type="entry name" value="PsdUridine_synth_RsuA/RluB_CS"/>
</dbReference>
<evidence type="ECO:0000256" key="2">
    <source>
        <dbReference type="ARBA" id="ARBA00023235"/>
    </source>
</evidence>
<dbReference type="Pfam" id="PF00849">
    <property type="entry name" value="PseudoU_synth_2"/>
    <property type="match status" value="1"/>
</dbReference>
<dbReference type="GO" id="GO:0003723">
    <property type="term" value="F:RNA binding"/>
    <property type="evidence" value="ECO:0007669"/>
    <property type="project" value="InterPro"/>
</dbReference>
<evidence type="ECO:0000313" key="6">
    <source>
        <dbReference type="Proteomes" id="UP000003781"/>
    </source>
</evidence>
<dbReference type="SUPFAM" id="SSF55120">
    <property type="entry name" value="Pseudouridine synthase"/>
    <property type="match status" value="1"/>
</dbReference>
<dbReference type="eggNOG" id="COG1187">
    <property type="taxonomic scope" value="Bacteria"/>
</dbReference>
<comment type="caution">
    <text evidence="5">The sequence shown here is derived from an EMBL/GenBank/DDBJ whole genome shotgun (WGS) entry which is preliminary data.</text>
</comment>
<evidence type="ECO:0000256" key="3">
    <source>
        <dbReference type="RuleBase" id="RU003887"/>
    </source>
</evidence>
<feature type="domain" description="Pseudouridine synthase RsuA/RluA-like" evidence="4">
    <location>
        <begin position="7"/>
        <end position="157"/>
    </location>
</feature>
<dbReference type="InterPro" id="IPR042092">
    <property type="entry name" value="PsdUridine_s_RsuA/RluB/E/F_cat"/>
</dbReference>
<proteinExistence type="inferred from homology"/>
<accession>A3IU21</accession>
<dbReference type="InterPro" id="IPR020103">
    <property type="entry name" value="PsdUridine_synth_cat_dom_sf"/>
</dbReference>
<dbReference type="GO" id="GO:0140098">
    <property type="term" value="F:catalytic activity, acting on RNA"/>
    <property type="evidence" value="ECO:0007669"/>
    <property type="project" value="UniProtKB-ARBA"/>
</dbReference>
<dbReference type="PROSITE" id="PS01149">
    <property type="entry name" value="PSI_RSU"/>
    <property type="match status" value="1"/>
</dbReference>
<name>A3IU21_9CHRO</name>
<evidence type="ECO:0000313" key="5">
    <source>
        <dbReference type="EMBL" id="EAZ89995.1"/>
    </source>
</evidence>
<gene>
    <name evidence="5" type="ORF">CY0110_20670</name>
</gene>
<dbReference type="OrthoDB" id="9807213at2"/>
<sequence>MAKKNRHYLLFNKPYNVLCQFTDNSNLENPRPTLKDYIKVPDVYSVGRLDKDSEGLLFLTNNAQLKHRLSHRQFAHPRTYLVQVERIPDQVALNQLRQGVRIKDYKTRPAKVKLLDSPPSVPPRDPPIRYRKTVPTAWLEMTLTEGRNRQVRRMTAAVGYPTLRLIRIAIGVQRKGKIINLTLEGLKPGQWRELTPSELIIFKDWTHI</sequence>
<dbReference type="NCBIfam" id="TIGR00093">
    <property type="entry name" value="pseudouridine synthase"/>
    <property type="match status" value="1"/>
</dbReference>
<dbReference type="InterPro" id="IPR006145">
    <property type="entry name" value="PsdUridine_synth_RsuA/RluA"/>
</dbReference>
<dbReference type="GO" id="GO:0001522">
    <property type="term" value="P:pseudouridine synthesis"/>
    <property type="evidence" value="ECO:0007669"/>
    <property type="project" value="InterPro"/>
</dbReference>
<dbReference type="InterPro" id="IPR050343">
    <property type="entry name" value="RsuA_PseudoU_synthase"/>
</dbReference>
<dbReference type="PANTHER" id="PTHR47683:SF2">
    <property type="entry name" value="RNA-BINDING S4 DOMAIN-CONTAINING PROTEIN"/>
    <property type="match status" value="1"/>
</dbReference>
<organism evidence="5 6">
    <name type="scientific">Crocosphaera chwakensis CCY0110</name>
    <dbReference type="NCBI Taxonomy" id="391612"/>
    <lineage>
        <taxon>Bacteria</taxon>
        <taxon>Bacillati</taxon>
        <taxon>Cyanobacteriota</taxon>
        <taxon>Cyanophyceae</taxon>
        <taxon>Oscillatoriophycideae</taxon>
        <taxon>Chroococcales</taxon>
        <taxon>Aphanothecaceae</taxon>
        <taxon>Crocosphaera</taxon>
        <taxon>Crocosphaera chwakensis</taxon>
    </lineage>
</organism>
<dbReference type="GO" id="GO:0009982">
    <property type="term" value="F:pseudouridine synthase activity"/>
    <property type="evidence" value="ECO:0007669"/>
    <property type="project" value="InterPro"/>
</dbReference>
<dbReference type="RefSeq" id="WP_008276876.1">
    <property type="nucleotide sequence ID" value="NZ_AAXW01000032.1"/>
</dbReference>
<dbReference type="GO" id="GO:0006364">
    <property type="term" value="P:rRNA processing"/>
    <property type="evidence" value="ECO:0007669"/>
    <property type="project" value="UniProtKB-ARBA"/>
</dbReference>
<keyword evidence="2 3" id="KW-0413">Isomerase</keyword>
<dbReference type="AlphaFoldDB" id="A3IU21"/>
<evidence type="ECO:0000259" key="4">
    <source>
        <dbReference type="Pfam" id="PF00849"/>
    </source>
</evidence>
<protein>
    <recommendedName>
        <fullName evidence="3">Pseudouridine synthase</fullName>
        <ecNumber evidence="3">5.4.99.-</ecNumber>
    </recommendedName>
</protein>
<evidence type="ECO:0000256" key="1">
    <source>
        <dbReference type="ARBA" id="ARBA00008348"/>
    </source>
</evidence>
<dbReference type="Gene3D" id="3.30.70.580">
    <property type="entry name" value="Pseudouridine synthase I, catalytic domain, N-terminal subdomain"/>
    <property type="match status" value="1"/>
</dbReference>
<dbReference type="Proteomes" id="UP000003781">
    <property type="component" value="Unassembled WGS sequence"/>
</dbReference>
<keyword evidence="6" id="KW-1185">Reference proteome</keyword>
<reference evidence="5 6" key="1">
    <citation type="submission" date="2007-03" db="EMBL/GenBank/DDBJ databases">
        <authorList>
            <person name="Stal L."/>
            <person name="Ferriera S."/>
            <person name="Johnson J."/>
            <person name="Kravitz S."/>
            <person name="Beeson K."/>
            <person name="Sutton G."/>
            <person name="Rogers Y.-H."/>
            <person name="Friedman R."/>
            <person name="Frazier M."/>
            <person name="Venter J.C."/>
        </authorList>
    </citation>
    <scope>NUCLEOTIDE SEQUENCE [LARGE SCALE GENOMIC DNA]</scope>
    <source>
        <strain evidence="5 6">CCY0110</strain>
    </source>
</reference>
<dbReference type="EC" id="5.4.99.-" evidence="3"/>
<comment type="similarity">
    <text evidence="1 3">Belongs to the pseudouridine synthase RsuA family.</text>
</comment>